<dbReference type="GO" id="GO:0016740">
    <property type="term" value="F:transferase activity"/>
    <property type="evidence" value="ECO:0007669"/>
    <property type="project" value="UniProtKB-KW"/>
</dbReference>
<dbReference type="AlphaFoldDB" id="A0A848J851"/>
<dbReference type="Pfam" id="PF00535">
    <property type="entry name" value="Glycos_transf_2"/>
    <property type="match status" value="1"/>
</dbReference>
<evidence type="ECO:0000259" key="1">
    <source>
        <dbReference type="Pfam" id="PF00535"/>
    </source>
</evidence>
<evidence type="ECO:0000313" key="3">
    <source>
        <dbReference type="Proteomes" id="UP000559010"/>
    </source>
</evidence>
<keyword evidence="2" id="KW-0808">Transferase</keyword>
<name>A0A848J851_9BACT</name>
<feature type="domain" description="Glycosyltransferase 2-like" evidence="1">
    <location>
        <begin position="7"/>
        <end position="113"/>
    </location>
</feature>
<dbReference type="Proteomes" id="UP000559010">
    <property type="component" value="Unassembled WGS sequence"/>
</dbReference>
<sequence>MDNPKYSVLIPTWNSLEYLKLCIDSINKNSYYKPEILIHVNEGVDGTLEWLKEQDYSFNYSESNIGVCWSLNGLRPLVKSDYIVFINDDMYVCPNWDKELFDEIESLPNNNFFLSSTLLQPRPFWCKSVISPADYGQDVKSFKEDELLKNYMKYEHPDWMGSTWPPNIIHRDIWDLVGGYSIEYSPGMYSDPDFSAKLWMAGIRYFKGISKSRVYHFEARSTGRVKRNNGSKQFLNKWHITSSTFMNKILKRGEVFEGPASIKNSKPIDFDIKRSKLKKILQNFGIPGNSSTLID</sequence>
<dbReference type="PANTHER" id="PTHR43179">
    <property type="entry name" value="RHAMNOSYLTRANSFERASE WBBL"/>
    <property type="match status" value="1"/>
</dbReference>
<gene>
    <name evidence="2" type="ORF">HH304_19270</name>
</gene>
<dbReference type="InterPro" id="IPR029044">
    <property type="entry name" value="Nucleotide-diphossugar_trans"/>
</dbReference>
<dbReference type="EMBL" id="JABBNU010000014">
    <property type="protein sequence ID" value="NMM50559.1"/>
    <property type="molecule type" value="Genomic_DNA"/>
</dbReference>
<dbReference type="InterPro" id="IPR001173">
    <property type="entry name" value="Glyco_trans_2-like"/>
</dbReference>
<dbReference type="SUPFAM" id="SSF53448">
    <property type="entry name" value="Nucleotide-diphospho-sugar transferases"/>
    <property type="match status" value="1"/>
</dbReference>
<dbReference type="Gene3D" id="3.90.550.10">
    <property type="entry name" value="Spore Coat Polysaccharide Biosynthesis Protein SpsA, Chain A"/>
    <property type="match status" value="1"/>
</dbReference>
<reference evidence="2 3" key="1">
    <citation type="submission" date="2020-04" db="EMBL/GenBank/DDBJ databases">
        <title>Flammeovirgaceae bacterium KN852 isolated from deep sea.</title>
        <authorList>
            <person name="Zhang D.-C."/>
        </authorList>
    </citation>
    <scope>NUCLEOTIDE SEQUENCE [LARGE SCALE GENOMIC DNA]</scope>
    <source>
        <strain evidence="2 3">KN852</strain>
    </source>
</reference>
<evidence type="ECO:0000313" key="2">
    <source>
        <dbReference type="EMBL" id="NMM50559.1"/>
    </source>
</evidence>
<accession>A0A848J851</accession>
<comment type="caution">
    <text evidence="2">The sequence shown here is derived from an EMBL/GenBank/DDBJ whole genome shotgun (WGS) entry which is preliminary data.</text>
</comment>
<dbReference type="CDD" id="cd00761">
    <property type="entry name" value="Glyco_tranf_GTA_type"/>
    <property type="match status" value="1"/>
</dbReference>
<keyword evidence="3" id="KW-1185">Reference proteome</keyword>
<dbReference type="PANTHER" id="PTHR43179:SF7">
    <property type="entry name" value="RHAMNOSYLTRANSFERASE WBBL"/>
    <property type="match status" value="1"/>
</dbReference>
<proteinExistence type="predicted"/>
<protein>
    <submittedName>
        <fullName evidence="2">Glycosyltransferase</fullName>
    </submittedName>
</protein>
<organism evidence="2 3">
    <name type="scientific">Marinigracilibium pacificum</name>
    <dbReference type="NCBI Taxonomy" id="2729599"/>
    <lineage>
        <taxon>Bacteria</taxon>
        <taxon>Pseudomonadati</taxon>
        <taxon>Bacteroidota</taxon>
        <taxon>Cytophagia</taxon>
        <taxon>Cytophagales</taxon>
        <taxon>Flammeovirgaceae</taxon>
        <taxon>Marinigracilibium</taxon>
    </lineage>
</organism>